<keyword evidence="4 5" id="KW-0143">Chaperone</keyword>
<keyword evidence="9" id="KW-1185">Reference proteome</keyword>
<evidence type="ECO:0000256" key="5">
    <source>
        <dbReference type="HAMAP-Rule" id="MF_00014"/>
    </source>
</evidence>
<feature type="domain" description="RimM N-terminal" evidence="6">
    <location>
        <begin position="8"/>
        <end position="88"/>
    </location>
</feature>
<dbReference type="SUPFAM" id="SSF50447">
    <property type="entry name" value="Translation proteins"/>
    <property type="match status" value="1"/>
</dbReference>
<evidence type="ECO:0000259" key="7">
    <source>
        <dbReference type="Pfam" id="PF24986"/>
    </source>
</evidence>
<evidence type="ECO:0000313" key="8">
    <source>
        <dbReference type="EMBL" id="MBC5581242.1"/>
    </source>
</evidence>
<dbReference type="InterPro" id="IPR011033">
    <property type="entry name" value="PRC_barrel-like_sf"/>
</dbReference>
<dbReference type="InterPro" id="IPR056792">
    <property type="entry name" value="PRC_RimM"/>
</dbReference>
<dbReference type="InterPro" id="IPR009000">
    <property type="entry name" value="Transl_B-barrel_sf"/>
</dbReference>
<name>A0A923L118_9FIRM</name>
<dbReference type="AlphaFoldDB" id="A0A923L118"/>
<dbReference type="InterPro" id="IPR002676">
    <property type="entry name" value="RimM_N"/>
</dbReference>
<dbReference type="HAMAP" id="MF_00014">
    <property type="entry name" value="Ribosome_mat_RimM"/>
    <property type="match status" value="1"/>
</dbReference>
<dbReference type="NCBIfam" id="TIGR02273">
    <property type="entry name" value="16S_RimM"/>
    <property type="match status" value="1"/>
</dbReference>
<dbReference type="PANTHER" id="PTHR33692">
    <property type="entry name" value="RIBOSOME MATURATION FACTOR RIMM"/>
    <property type="match status" value="1"/>
</dbReference>
<sequence>MQKRYLEAGKFVTTHGVMGELKAYPYCDSAEFLCGFDRLYPAPGGGHPWRVEAARAHKGMALLKLEGVDSLDAARPLVDRLFYIDREDVDLPEGTWFIQDIIGLRVLDAATGAEYGTVADVTNAGAGDIYEIRTPDGRSVLFPAVPEFLAQVSPEQGFVKIRPIGGMFDDAD</sequence>
<evidence type="ECO:0000256" key="2">
    <source>
        <dbReference type="ARBA" id="ARBA00022517"/>
    </source>
</evidence>
<evidence type="ECO:0000256" key="4">
    <source>
        <dbReference type="ARBA" id="ARBA00023186"/>
    </source>
</evidence>
<dbReference type="PANTHER" id="PTHR33692:SF1">
    <property type="entry name" value="RIBOSOME MATURATION FACTOR RIMM"/>
    <property type="match status" value="1"/>
</dbReference>
<dbReference type="Pfam" id="PF01782">
    <property type="entry name" value="RimM"/>
    <property type="match status" value="1"/>
</dbReference>
<dbReference type="GO" id="GO:0043022">
    <property type="term" value="F:ribosome binding"/>
    <property type="evidence" value="ECO:0007669"/>
    <property type="project" value="InterPro"/>
</dbReference>
<keyword evidence="3 5" id="KW-0698">rRNA processing</keyword>
<evidence type="ECO:0000313" key="9">
    <source>
        <dbReference type="Proteomes" id="UP000659630"/>
    </source>
</evidence>
<dbReference type="Gene3D" id="2.40.30.60">
    <property type="entry name" value="RimM"/>
    <property type="match status" value="1"/>
</dbReference>
<comment type="similarity">
    <text evidence="5">Belongs to the RimM family.</text>
</comment>
<comment type="caution">
    <text evidence="8">The sequence shown here is derived from an EMBL/GenBank/DDBJ whole genome shotgun (WGS) entry which is preliminary data.</text>
</comment>
<evidence type="ECO:0000256" key="3">
    <source>
        <dbReference type="ARBA" id="ARBA00022552"/>
    </source>
</evidence>
<dbReference type="InterPro" id="IPR036976">
    <property type="entry name" value="RimM_N_sf"/>
</dbReference>
<keyword evidence="2 5" id="KW-0690">Ribosome biogenesis</keyword>
<dbReference type="Proteomes" id="UP000659630">
    <property type="component" value="Unassembled WGS sequence"/>
</dbReference>
<comment type="domain">
    <text evidence="5">The PRC barrel domain binds ribosomal protein uS19.</text>
</comment>
<dbReference type="SUPFAM" id="SSF50346">
    <property type="entry name" value="PRC-barrel domain"/>
    <property type="match status" value="1"/>
</dbReference>
<comment type="subunit">
    <text evidence="5">Binds ribosomal protein uS19.</text>
</comment>
<evidence type="ECO:0000256" key="1">
    <source>
        <dbReference type="ARBA" id="ARBA00022490"/>
    </source>
</evidence>
<keyword evidence="1 5" id="KW-0963">Cytoplasm</keyword>
<dbReference type="GO" id="GO:0006364">
    <property type="term" value="P:rRNA processing"/>
    <property type="evidence" value="ECO:0007669"/>
    <property type="project" value="UniProtKB-UniRule"/>
</dbReference>
<dbReference type="GO" id="GO:0042274">
    <property type="term" value="P:ribosomal small subunit biogenesis"/>
    <property type="evidence" value="ECO:0007669"/>
    <property type="project" value="UniProtKB-UniRule"/>
</dbReference>
<reference evidence="8" key="1">
    <citation type="submission" date="2020-08" db="EMBL/GenBank/DDBJ databases">
        <title>Genome public.</title>
        <authorList>
            <person name="Liu C."/>
            <person name="Sun Q."/>
        </authorList>
    </citation>
    <scope>NUCLEOTIDE SEQUENCE</scope>
    <source>
        <strain evidence="8">BX8</strain>
    </source>
</reference>
<feature type="domain" description="Ribosome maturation factor RimM PRC barrel" evidence="7">
    <location>
        <begin position="99"/>
        <end position="161"/>
    </location>
</feature>
<dbReference type="GO" id="GO:0005840">
    <property type="term" value="C:ribosome"/>
    <property type="evidence" value="ECO:0007669"/>
    <property type="project" value="InterPro"/>
</dbReference>
<gene>
    <name evidence="5 8" type="primary">rimM</name>
    <name evidence="8" type="ORF">H8S23_06950</name>
</gene>
<proteinExistence type="inferred from homology"/>
<dbReference type="InterPro" id="IPR011961">
    <property type="entry name" value="RimM"/>
</dbReference>
<evidence type="ECO:0000259" key="6">
    <source>
        <dbReference type="Pfam" id="PF01782"/>
    </source>
</evidence>
<dbReference type="Pfam" id="PF24986">
    <property type="entry name" value="PRC_RimM"/>
    <property type="match status" value="1"/>
</dbReference>
<comment type="function">
    <text evidence="5">An accessory protein needed during the final step in the assembly of 30S ribosomal subunit, possibly for assembly of the head region. Essential for efficient processing of 16S rRNA. May be needed both before and after RbfA during the maturation of 16S rRNA. It has affinity for free ribosomal 30S subunits but not for 70S ribosomes.</text>
</comment>
<accession>A0A923L118</accession>
<comment type="subcellular location">
    <subcellularLocation>
        <location evidence="5">Cytoplasm</location>
    </subcellularLocation>
</comment>
<dbReference type="EMBL" id="JACONZ010000002">
    <property type="protein sequence ID" value="MBC5581242.1"/>
    <property type="molecule type" value="Genomic_DNA"/>
</dbReference>
<dbReference type="Gene3D" id="2.30.30.240">
    <property type="entry name" value="PRC-barrel domain"/>
    <property type="match status" value="1"/>
</dbReference>
<organism evidence="8 9">
    <name type="scientific">Anaerofilum hominis</name>
    <dbReference type="NCBI Taxonomy" id="2763016"/>
    <lineage>
        <taxon>Bacteria</taxon>
        <taxon>Bacillati</taxon>
        <taxon>Bacillota</taxon>
        <taxon>Clostridia</taxon>
        <taxon>Eubacteriales</taxon>
        <taxon>Oscillospiraceae</taxon>
        <taxon>Anaerofilum</taxon>
    </lineage>
</organism>
<dbReference type="GO" id="GO:0005737">
    <property type="term" value="C:cytoplasm"/>
    <property type="evidence" value="ECO:0007669"/>
    <property type="project" value="UniProtKB-SubCell"/>
</dbReference>
<protein>
    <recommendedName>
        <fullName evidence="5">Ribosome maturation factor RimM</fullName>
    </recommendedName>
</protein>
<dbReference type="RefSeq" id="WP_186887604.1">
    <property type="nucleotide sequence ID" value="NZ_JACONZ010000002.1"/>
</dbReference>